<name>D5BR43_PUNMI</name>
<dbReference type="InterPro" id="IPR027417">
    <property type="entry name" value="P-loop_NTPase"/>
</dbReference>
<dbReference type="RefSeq" id="WP_013047405.1">
    <property type="nucleotide sequence ID" value="NC_014010.1"/>
</dbReference>
<keyword evidence="3" id="KW-1185">Reference proteome</keyword>
<dbReference type="OrthoDB" id="9804460at2"/>
<dbReference type="Pfam" id="PF01656">
    <property type="entry name" value="CbiA"/>
    <property type="match status" value="1"/>
</dbReference>
<dbReference type="HOGENOM" id="CLU_1165088_0_0_5"/>
<reference evidence="2 3" key="1">
    <citation type="journal article" date="2010" name="J. Bacteriol.">
        <title>Complete genome sequence of "Candidatus Puniceispirillum marinum" IMCC1322, a representative of the SAR116 clade in the Alphaproteobacteria.</title>
        <authorList>
            <person name="Oh H.M."/>
            <person name="Kwon K.K."/>
            <person name="Kang I."/>
            <person name="Kang S.G."/>
            <person name="Lee J.H."/>
            <person name="Kim S.J."/>
            <person name="Cho J.C."/>
        </authorList>
    </citation>
    <scope>NUCLEOTIDE SEQUENCE [LARGE SCALE GENOMIC DNA]</scope>
    <source>
        <strain evidence="2 3">IMCC1322</strain>
    </source>
</reference>
<sequence>MTDQTSQVGKAVFVGNIKGGVGKSTIAVYLTDYLRQRFAERSIMMIDTDPQGSAFEMLEPHSNGSDIKFLPVGDRYDGVNVTTLDGILRRMLAEDNSLTIVDTGAGKMGDIWQMAMLCNTMIVPTSMSWTDLRPTIDFIKEIDERKADFGRITPHVIVIPNRTSPSQRNFNVLSEALQEVNAIMAPPISDLSAARSRSASFGGIKAVEGSRFHTEIERLGEFIVDYVVSGELDRIYQQ</sequence>
<dbReference type="STRING" id="488538.SAR116_2537"/>
<dbReference type="KEGG" id="apb:SAR116_2537"/>
<dbReference type="AlphaFoldDB" id="D5BR43"/>
<evidence type="ECO:0000259" key="1">
    <source>
        <dbReference type="Pfam" id="PF01656"/>
    </source>
</evidence>
<dbReference type="SUPFAM" id="SSF52540">
    <property type="entry name" value="P-loop containing nucleoside triphosphate hydrolases"/>
    <property type="match status" value="1"/>
</dbReference>
<gene>
    <name evidence="2" type="ordered locus">SAR116_2537</name>
</gene>
<accession>D5BR43</accession>
<evidence type="ECO:0000313" key="2">
    <source>
        <dbReference type="EMBL" id="ADE40779.1"/>
    </source>
</evidence>
<organism evidence="2 3">
    <name type="scientific">Puniceispirillum marinum (strain IMCC1322)</name>
    <dbReference type="NCBI Taxonomy" id="488538"/>
    <lineage>
        <taxon>Bacteria</taxon>
        <taxon>Pseudomonadati</taxon>
        <taxon>Pseudomonadota</taxon>
        <taxon>Alphaproteobacteria</taxon>
        <taxon>Candidatus Puniceispirillales</taxon>
        <taxon>Candidatus Puniceispirillaceae</taxon>
        <taxon>Candidatus Puniceispirillum</taxon>
    </lineage>
</organism>
<feature type="domain" description="CobQ/CobB/MinD/ParA nucleotide binding" evidence="1">
    <location>
        <begin position="13"/>
        <end position="182"/>
    </location>
</feature>
<dbReference type="EMBL" id="CP001751">
    <property type="protein sequence ID" value="ADE40779.1"/>
    <property type="molecule type" value="Genomic_DNA"/>
</dbReference>
<dbReference type="Gene3D" id="3.40.50.300">
    <property type="entry name" value="P-loop containing nucleotide triphosphate hydrolases"/>
    <property type="match status" value="1"/>
</dbReference>
<dbReference type="InterPro" id="IPR050678">
    <property type="entry name" value="DNA_Partitioning_ATPase"/>
</dbReference>
<protein>
    <submittedName>
        <fullName evidence="2">Cobyrinic acid a,c-diamide synthase</fullName>
    </submittedName>
</protein>
<evidence type="ECO:0000313" key="3">
    <source>
        <dbReference type="Proteomes" id="UP000007460"/>
    </source>
</evidence>
<dbReference type="CDD" id="cd02042">
    <property type="entry name" value="ParAB_family"/>
    <property type="match status" value="1"/>
</dbReference>
<dbReference type="eggNOG" id="COG1192">
    <property type="taxonomic scope" value="Bacteria"/>
</dbReference>
<dbReference type="InterPro" id="IPR002586">
    <property type="entry name" value="CobQ/CobB/MinD/ParA_Nub-bd_dom"/>
</dbReference>
<dbReference type="PANTHER" id="PTHR13696">
    <property type="entry name" value="P-LOOP CONTAINING NUCLEOSIDE TRIPHOSPHATE HYDROLASE"/>
    <property type="match status" value="1"/>
</dbReference>
<dbReference type="Proteomes" id="UP000007460">
    <property type="component" value="Chromosome"/>
</dbReference>
<proteinExistence type="predicted"/>
<dbReference type="PANTHER" id="PTHR13696:SF99">
    <property type="entry name" value="COBYRINIC ACID AC-DIAMIDE SYNTHASE"/>
    <property type="match status" value="1"/>
</dbReference>